<dbReference type="EMBL" id="JBJJXI010000145">
    <property type="protein sequence ID" value="KAL3386709.1"/>
    <property type="molecule type" value="Genomic_DNA"/>
</dbReference>
<dbReference type="AlphaFoldDB" id="A0ABD2W1W1"/>
<name>A0ABD2W1W1_9HYME</name>
<evidence type="ECO:0000256" key="2">
    <source>
        <dbReference type="ARBA" id="ARBA00022490"/>
    </source>
</evidence>
<dbReference type="InterPro" id="IPR036723">
    <property type="entry name" value="Alpha-catenin/vinculin-like_sf"/>
</dbReference>
<evidence type="ECO:0000313" key="4">
    <source>
        <dbReference type="Proteomes" id="UP001627154"/>
    </source>
</evidence>
<dbReference type="InterPro" id="IPR008837">
    <property type="entry name" value="Serendipity_A"/>
</dbReference>
<accession>A0ABD2W1W1</accession>
<dbReference type="PANTHER" id="PTHR18914:SF33">
    <property type="entry name" value="RE47911P-RELATED"/>
    <property type="match status" value="1"/>
</dbReference>
<keyword evidence="4" id="KW-1185">Reference proteome</keyword>
<evidence type="ECO:0008006" key="5">
    <source>
        <dbReference type="Google" id="ProtNLM"/>
    </source>
</evidence>
<keyword evidence="2" id="KW-0963">Cytoplasm</keyword>
<sequence length="834" mass="95649">MSLKTTQMLKIFQPIEEQIKKLSCLMNETKNDATEMVTLRKLIIDQLHNLAEKLENASKEGCDTYGEMKKKVTSIIEEFCTIDFNKNVENEKNFLDESLFQVILDKFLKILENLEKTETAPLKQNLQECLEYIKEMSGICEIEDLQNIKELGLSITELLRPLQFYRKNLNSKLLSERLLLYCCQLCASFRMLVQVIKEQHRLKAPIYSCKKYICERTCYCFEAIIDIIDAPNASEEEEYLEEENNFVHRIDLALDVIANLPKKSQEQKVQECEDLWFNIEEIFAHAMSIAQVCQPYNFKAISGSLQSILTEFDNLKNQLKAAVPDLTMNNFFMNTLTDAIYRLERKINIAVLTLVMEVFSDIVGPLKKLVNLCGIAINVNNRTKNDLNSAIEEFDQWTDKCVQIGKFAISCCRDKNRVQKIKNCLASFESLETEVIPAITSFYLHPNNIEMRQCVKLLTTEWQSVTNEFQHTVNLIIDPAVFCEIVYDDLQERVHQMTDNLDKKQNITQTEVGVIIQRAISLSRQIIATIEDIGPQTIDKHANMTIREFKAAIYEVDAASKKFLGNEATSAEQLRVINRCEIMLKVIKRLFPVLSNIVKNSVALLASSMHTICSYKSMKGQGDSICRNTMNFPSSIHQLPFDQKSSVYIPTPYSVKNCKQPLTIQPADAVPRNESDVSVLLPYIKKGQAMRNEWSLMYKTPRTPFTDCKSDNVIKNRLKTKNLASIRQHLFSRDTFLEETELNSTNESLDLTNILENISKLSDTLSSEIKKSSPNTFERSQFIPSSMKRVKNFNKSCLDKVTRRLSECSVTGGGDAPMSIGNLDRSKYFRKKFP</sequence>
<proteinExistence type="predicted"/>
<dbReference type="PANTHER" id="PTHR18914">
    <property type="entry name" value="ALPHA CATENIN"/>
    <property type="match status" value="1"/>
</dbReference>
<evidence type="ECO:0000313" key="3">
    <source>
        <dbReference type="EMBL" id="KAL3386709.1"/>
    </source>
</evidence>
<comment type="subcellular location">
    <subcellularLocation>
        <location evidence="1">Cytoplasm</location>
    </subcellularLocation>
</comment>
<dbReference type="Proteomes" id="UP001627154">
    <property type="component" value="Unassembled WGS sequence"/>
</dbReference>
<gene>
    <name evidence="3" type="ORF">TKK_017902</name>
</gene>
<dbReference type="GO" id="GO:0005737">
    <property type="term" value="C:cytoplasm"/>
    <property type="evidence" value="ECO:0007669"/>
    <property type="project" value="UniProtKB-SubCell"/>
</dbReference>
<reference evidence="3 4" key="1">
    <citation type="journal article" date="2024" name="bioRxiv">
        <title>A reference genome for Trichogramma kaykai: A tiny desert-dwelling parasitoid wasp with competing sex-ratio distorters.</title>
        <authorList>
            <person name="Culotta J."/>
            <person name="Lindsey A.R."/>
        </authorList>
    </citation>
    <scope>NUCLEOTIDE SEQUENCE [LARGE SCALE GENOMIC DNA]</scope>
    <source>
        <strain evidence="3 4">KSX58</strain>
    </source>
</reference>
<dbReference type="SUPFAM" id="SSF47220">
    <property type="entry name" value="alpha-catenin/vinculin-like"/>
    <property type="match status" value="1"/>
</dbReference>
<protein>
    <recommendedName>
        <fullName evidence="5">Serendipity locus protein alpha</fullName>
    </recommendedName>
</protein>
<dbReference type="Pfam" id="PF05482">
    <property type="entry name" value="Serendipity_A"/>
    <property type="match status" value="1"/>
</dbReference>
<dbReference type="Gene3D" id="1.20.120.810">
    <property type="entry name" value="Vinculin, Vh2 four-helix bundle"/>
    <property type="match status" value="1"/>
</dbReference>
<evidence type="ECO:0000256" key="1">
    <source>
        <dbReference type="ARBA" id="ARBA00004496"/>
    </source>
</evidence>
<comment type="caution">
    <text evidence="3">The sequence shown here is derived from an EMBL/GenBank/DDBJ whole genome shotgun (WGS) entry which is preliminary data.</text>
</comment>
<organism evidence="3 4">
    <name type="scientific">Trichogramma kaykai</name>
    <dbReference type="NCBI Taxonomy" id="54128"/>
    <lineage>
        <taxon>Eukaryota</taxon>
        <taxon>Metazoa</taxon>
        <taxon>Ecdysozoa</taxon>
        <taxon>Arthropoda</taxon>
        <taxon>Hexapoda</taxon>
        <taxon>Insecta</taxon>
        <taxon>Pterygota</taxon>
        <taxon>Neoptera</taxon>
        <taxon>Endopterygota</taxon>
        <taxon>Hymenoptera</taxon>
        <taxon>Apocrita</taxon>
        <taxon>Proctotrupomorpha</taxon>
        <taxon>Chalcidoidea</taxon>
        <taxon>Trichogrammatidae</taxon>
        <taxon>Trichogramma</taxon>
    </lineage>
</organism>